<comment type="caution">
    <text evidence="1">The sequence shown here is derived from an EMBL/GenBank/DDBJ whole genome shotgun (WGS) entry which is preliminary data.</text>
</comment>
<accession>A0A4C2A4C4</accession>
<dbReference type="EMBL" id="BGZK01002457">
    <property type="protein sequence ID" value="GBP94074.1"/>
    <property type="molecule type" value="Genomic_DNA"/>
</dbReference>
<gene>
    <name evidence="1" type="ORF">EVAR_79446_1</name>
</gene>
<reference evidence="1 2" key="1">
    <citation type="journal article" date="2019" name="Commun. Biol.">
        <title>The bagworm genome reveals a unique fibroin gene that provides high tensile strength.</title>
        <authorList>
            <person name="Kono N."/>
            <person name="Nakamura H."/>
            <person name="Ohtoshi R."/>
            <person name="Tomita M."/>
            <person name="Numata K."/>
            <person name="Arakawa K."/>
        </authorList>
    </citation>
    <scope>NUCLEOTIDE SEQUENCE [LARGE SCALE GENOMIC DNA]</scope>
</reference>
<evidence type="ECO:0000313" key="2">
    <source>
        <dbReference type="Proteomes" id="UP000299102"/>
    </source>
</evidence>
<name>A0A4C2A4C4_EUMVA</name>
<dbReference type="OrthoDB" id="7324790at2759"/>
<dbReference type="AlphaFoldDB" id="A0A4C2A4C4"/>
<proteinExistence type="predicted"/>
<protein>
    <submittedName>
        <fullName evidence="1">Uncharacterized protein</fullName>
    </submittedName>
</protein>
<keyword evidence="2" id="KW-1185">Reference proteome</keyword>
<sequence>MEEQIRGVHTISYTTDSSAGAKKKNVLRGMRRTGRVARRRSDVRRHTLDLNATNEVYDRRHWHVDLPELADETAFDNEIQSYLYKTAKNYYCSVKYFENPEVLLYANKSWTFPKQDVNLTLKFPGPNDDYFENFLITGFKVTLYQDGQHSRGFVNSGGMMQMSDFFKQALISSAGVDFGMTGSV</sequence>
<organism evidence="1 2">
    <name type="scientific">Eumeta variegata</name>
    <name type="common">Bagworm moth</name>
    <name type="synonym">Eumeta japonica</name>
    <dbReference type="NCBI Taxonomy" id="151549"/>
    <lineage>
        <taxon>Eukaryota</taxon>
        <taxon>Metazoa</taxon>
        <taxon>Ecdysozoa</taxon>
        <taxon>Arthropoda</taxon>
        <taxon>Hexapoda</taxon>
        <taxon>Insecta</taxon>
        <taxon>Pterygota</taxon>
        <taxon>Neoptera</taxon>
        <taxon>Endopterygota</taxon>
        <taxon>Lepidoptera</taxon>
        <taxon>Glossata</taxon>
        <taxon>Ditrysia</taxon>
        <taxon>Tineoidea</taxon>
        <taxon>Psychidae</taxon>
        <taxon>Oiketicinae</taxon>
        <taxon>Eumeta</taxon>
    </lineage>
</organism>
<evidence type="ECO:0000313" key="1">
    <source>
        <dbReference type="EMBL" id="GBP94074.1"/>
    </source>
</evidence>
<dbReference type="Proteomes" id="UP000299102">
    <property type="component" value="Unassembled WGS sequence"/>
</dbReference>